<name>U2H0T1_9BACT</name>
<sequence length="63" mass="7467">MYNFKDVSKKYINNYLVYHNFVNFAKESRMDKEQILFNHILNTDCISKVDKLGDRPSVPLIVV</sequence>
<organism evidence="1 2">
    <name type="scientific">Campylobacter concisus UNSW2</name>
    <dbReference type="NCBI Taxonomy" id="1242965"/>
    <lineage>
        <taxon>Bacteria</taxon>
        <taxon>Pseudomonadati</taxon>
        <taxon>Campylobacterota</taxon>
        <taxon>Epsilonproteobacteria</taxon>
        <taxon>Campylobacterales</taxon>
        <taxon>Campylobacteraceae</taxon>
        <taxon>Campylobacter</taxon>
    </lineage>
</organism>
<evidence type="ECO:0000313" key="2">
    <source>
        <dbReference type="Proteomes" id="UP000016625"/>
    </source>
</evidence>
<accession>U2H0T1</accession>
<comment type="caution">
    <text evidence="1">The sequence shown here is derived from an EMBL/GenBank/DDBJ whole genome shotgun (WGS) entry which is preliminary data.</text>
</comment>
<protein>
    <submittedName>
        <fullName evidence="1">Uncharacterized protein</fullName>
    </submittedName>
</protein>
<dbReference type="EMBL" id="ANNJ01000006">
    <property type="protein sequence ID" value="ERJ31818.1"/>
    <property type="molecule type" value="Genomic_DNA"/>
</dbReference>
<dbReference type="PATRIC" id="fig|1242965.3.peg.1018"/>
<proteinExistence type="predicted"/>
<reference evidence="1 2" key="1">
    <citation type="journal article" date="2013" name="BMC Genomics">
        <title>Comparative genomics of Campylobacter concisus isolates reveals genetic diversity and provides insights into disease association.</title>
        <authorList>
            <person name="Deshpande N.P."/>
            <person name="Kaakoush N.O."/>
            <person name="Wilkins M.R."/>
            <person name="Mitchell H.M."/>
        </authorList>
    </citation>
    <scope>NUCLEOTIDE SEQUENCE [LARGE SCALE GENOMIC DNA]</scope>
    <source>
        <strain evidence="1 2">UNSW2</strain>
    </source>
</reference>
<evidence type="ECO:0000313" key="1">
    <source>
        <dbReference type="EMBL" id="ERJ31818.1"/>
    </source>
</evidence>
<gene>
    <name evidence="1" type="ORF">UNSW2_1714</name>
</gene>
<dbReference type="Proteomes" id="UP000016625">
    <property type="component" value="Unassembled WGS sequence"/>
</dbReference>
<dbReference type="AlphaFoldDB" id="U2H0T1"/>